<accession>X0Z1C7</accession>
<reference evidence="1" key="1">
    <citation type="journal article" date="2014" name="Front. Microbiol.">
        <title>High frequency of phylogenetically diverse reductive dehalogenase-homologous genes in deep subseafloor sedimentary metagenomes.</title>
        <authorList>
            <person name="Kawai M."/>
            <person name="Futagami T."/>
            <person name="Toyoda A."/>
            <person name="Takaki Y."/>
            <person name="Nishi S."/>
            <person name="Hori S."/>
            <person name="Arai W."/>
            <person name="Tsubouchi T."/>
            <person name="Morono Y."/>
            <person name="Uchiyama I."/>
            <person name="Ito T."/>
            <person name="Fujiyama A."/>
            <person name="Inagaki F."/>
            <person name="Takami H."/>
        </authorList>
    </citation>
    <scope>NUCLEOTIDE SEQUENCE</scope>
    <source>
        <strain evidence="1">Expedition CK06-06</strain>
    </source>
</reference>
<proteinExistence type="predicted"/>
<protein>
    <submittedName>
        <fullName evidence="1">Uncharacterized protein</fullName>
    </submittedName>
</protein>
<dbReference type="EMBL" id="BART01008461">
    <property type="protein sequence ID" value="GAG54303.1"/>
    <property type="molecule type" value="Genomic_DNA"/>
</dbReference>
<dbReference type="AlphaFoldDB" id="X0Z1C7"/>
<evidence type="ECO:0000313" key="1">
    <source>
        <dbReference type="EMBL" id="GAG54303.1"/>
    </source>
</evidence>
<sequence length="62" mass="7649">MLSKNELKFLRHIFEHLLNDVEDYANRAHLYLFNLNNLFQEIKYKLSRSYYYLSIIIYLLSC</sequence>
<organism evidence="1">
    <name type="scientific">marine sediment metagenome</name>
    <dbReference type="NCBI Taxonomy" id="412755"/>
    <lineage>
        <taxon>unclassified sequences</taxon>
        <taxon>metagenomes</taxon>
        <taxon>ecological metagenomes</taxon>
    </lineage>
</organism>
<comment type="caution">
    <text evidence="1">The sequence shown here is derived from an EMBL/GenBank/DDBJ whole genome shotgun (WGS) entry which is preliminary data.</text>
</comment>
<name>X0Z1C7_9ZZZZ</name>
<gene>
    <name evidence="1" type="ORF">S01H4_19025</name>
</gene>